<proteinExistence type="predicted"/>
<organism evidence="1 2">
    <name type="scientific">Pyropia yezoensis</name>
    <name type="common">Susabi-nori</name>
    <name type="synonym">Porphyra yezoensis</name>
    <dbReference type="NCBI Taxonomy" id="2788"/>
    <lineage>
        <taxon>Eukaryota</taxon>
        <taxon>Rhodophyta</taxon>
        <taxon>Bangiophyceae</taxon>
        <taxon>Bangiales</taxon>
        <taxon>Bangiaceae</taxon>
        <taxon>Pyropia</taxon>
    </lineage>
</organism>
<dbReference type="EMBL" id="CM020618">
    <property type="protein sequence ID" value="KAK1861325.1"/>
    <property type="molecule type" value="Genomic_DNA"/>
</dbReference>
<protein>
    <submittedName>
        <fullName evidence="1">Uncharacterized protein</fullName>
    </submittedName>
</protein>
<sequence length="324" mass="35584">MVIIDEVSMLLPEQLVEMEGRMRLLMECYVDFGALHICLDGDFYQMPPIGASFLFVDSAAARAASDARLRSINVRQQSDEEYQEIVRAARSGRLSDKCLDRLNTRAVSAGMDNKVLTRKPAIVAYTNVTRKQMSMTLMEAVARRRPRRLVRLFAVARPLRRPLSVQEQSAIMDKPSQGSADMEMILDVYCGLPVFVTKNLATELGIANGTRATVTSVQFQAGTFFRELVVEGGGIVMVPSSPAEVVWITVESVAASHDRLHCIPLNAGQGAFPVMMPKFRGGVQLPGAARGNNVVKQVAQFPLTPAFFMTPYKLQGPTVSALCI</sequence>
<evidence type="ECO:0000313" key="1">
    <source>
        <dbReference type="EMBL" id="KAK1861325.1"/>
    </source>
</evidence>
<comment type="caution">
    <text evidence="1">The sequence shown here is derived from an EMBL/GenBank/DDBJ whole genome shotgun (WGS) entry which is preliminary data.</text>
</comment>
<accession>A0ACC3BTX0</accession>
<evidence type="ECO:0000313" key="2">
    <source>
        <dbReference type="Proteomes" id="UP000798662"/>
    </source>
</evidence>
<dbReference type="Proteomes" id="UP000798662">
    <property type="component" value="Chromosome 1"/>
</dbReference>
<keyword evidence="2" id="KW-1185">Reference proteome</keyword>
<gene>
    <name evidence="1" type="ORF">I4F81_003909</name>
</gene>
<reference evidence="1" key="1">
    <citation type="submission" date="2019-11" db="EMBL/GenBank/DDBJ databases">
        <title>Nori genome reveals adaptations in red seaweeds to the harsh intertidal environment.</title>
        <authorList>
            <person name="Wang D."/>
            <person name="Mao Y."/>
        </authorList>
    </citation>
    <scope>NUCLEOTIDE SEQUENCE</scope>
    <source>
        <tissue evidence="1">Gametophyte</tissue>
    </source>
</reference>
<name>A0ACC3BTX0_PYRYE</name>